<organism evidence="1 2">
    <name type="scientific">Streptomyces vulcanius</name>
    <dbReference type="NCBI Taxonomy" id="1441876"/>
    <lineage>
        <taxon>Bacteria</taxon>
        <taxon>Bacillati</taxon>
        <taxon>Actinomycetota</taxon>
        <taxon>Actinomycetes</taxon>
        <taxon>Kitasatosporales</taxon>
        <taxon>Streptomycetaceae</taxon>
        <taxon>Streptomyces</taxon>
    </lineage>
</organism>
<gene>
    <name evidence="1" type="ORF">ACFPIH_21860</name>
</gene>
<sequence>MQRDELLADYDAARTELDRANLEAFMIRRRIRQAQRWVTETERALTEAGVKPYRPQAPRKCDQGEAA</sequence>
<dbReference type="RefSeq" id="WP_381174675.1">
    <property type="nucleotide sequence ID" value="NZ_JBHSFK010000013.1"/>
</dbReference>
<accession>A0ABV9AR42</accession>
<evidence type="ECO:0000313" key="1">
    <source>
        <dbReference type="EMBL" id="MFC4502144.1"/>
    </source>
</evidence>
<keyword evidence="2" id="KW-1185">Reference proteome</keyword>
<protein>
    <submittedName>
        <fullName evidence="1">Uncharacterized protein</fullName>
    </submittedName>
</protein>
<reference evidence="2" key="1">
    <citation type="journal article" date="2019" name="Int. J. Syst. Evol. Microbiol.">
        <title>The Global Catalogue of Microorganisms (GCM) 10K type strain sequencing project: providing services to taxonomists for standard genome sequencing and annotation.</title>
        <authorList>
            <consortium name="The Broad Institute Genomics Platform"/>
            <consortium name="The Broad Institute Genome Sequencing Center for Infectious Disease"/>
            <person name="Wu L."/>
            <person name="Ma J."/>
        </authorList>
    </citation>
    <scope>NUCLEOTIDE SEQUENCE [LARGE SCALE GENOMIC DNA]</scope>
    <source>
        <strain evidence="2">CGMCC 4.7177</strain>
    </source>
</reference>
<proteinExistence type="predicted"/>
<name>A0ABV9AR42_9ACTN</name>
<evidence type="ECO:0000313" key="2">
    <source>
        <dbReference type="Proteomes" id="UP001595839"/>
    </source>
</evidence>
<comment type="caution">
    <text evidence="1">The sequence shown here is derived from an EMBL/GenBank/DDBJ whole genome shotgun (WGS) entry which is preliminary data.</text>
</comment>
<dbReference type="Proteomes" id="UP001595839">
    <property type="component" value="Unassembled WGS sequence"/>
</dbReference>
<dbReference type="EMBL" id="JBHSFK010000013">
    <property type="protein sequence ID" value="MFC4502144.1"/>
    <property type="molecule type" value="Genomic_DNA"/>
</dbReference>